<keyword evidence="2" id="KW-1185">Reference proteome</keyword>
<organism evidence="1 2">
    <name type="scientific">Hyalomma asiaticum</name>
    <name type="common">Tick</name>
    <dbReference type="NCBI Taxonomy" id="266040"/>
    <lineage>
        <taxon>Eukaryota</taxon>
        <taxon>Metazoa</taxon>
        <taxon>Ecdysozoa</taxon>
        <taxon>Arthropoda</taxon>
        <taxon>Chelicerata</taxon>
        <taxon>Arachnida</taxon>
        <taxon>Acari</taxon>
        <taxon>Parasitiformes</taxon>
        <taxon>Ixodida</taxon>
        <taxon>Ixodoidea</taxon>
        <taxon>Ixodidae</taxon>
        <taxon>Hyalomminae</taxon>
        <taxon>Hyalomma</taxon>
    </lineage>
</organism>
<evidence type="ECO:0000313" key="1">
    <source>
        <dbReference type="EMBL" id="KAH6935820.1"/>
    </source>
</evidence>
<gene>
    <name evidence="1" type="ORF">HPB50_010311</name>
</gene>
<dbReference type="EMBL" id="CM023483">
    <property type="protein sequence ID" value="KAH6935820.1"/>
    <property type="molecule type" value="Genomic_DNA"/>
</dbReference>
<protein>
    <submittedName>
        <fullName evidence="1">Uncharacterized protein</fullName>
    </submittedName>
</protein>
<accession>A0ACB7SMG9</accession>
<name>A0ACB7SMG9_HYAAI</name>
<reference evidence="1" key="1">
    <citation type="submission" date="2020-05" db="EMBL/GenBank/DDBJ databases">
        <title>Large-scale comparative analyses of tick genomes elucidate their genetic diversity and vector capacities.</title>
        <authorList>
            <person name="Jia N."/>
            <person name="Wang J."/>
            <person name="Shi W."/>
            <person name="Du L."/>
            <person name="Sun Y."/>
            <person name="Zhan W."/>
            <person name="Jiang J."/>
            <person name="Wang Q."/>
            <person name="Zhang B."/>
            <person name="Ji P."/>
            <person name="Sakyi L.B."/>
            <person name="Cui X."/>
            <person name="Yuan T."/>
            <person name="Jiang B."/>
            <person name="Yang W."/>
            <person name="Lam T.T.-Y."/>
            <person name="Chang Q."/>
            <person name="Ding S."/>
            <person name="Wang X."/>
            <person name="Zhu J."/>
            <person name="Ruan X."/>
            <person name="Zhao L."/>
            <person name="Wei J."/>
            <person name="Que T."/>
            <person name="Du C."/>
            <person name="Cheng J."/>
            <person name="Dai P."/>
            <person name="Han X."/>
            <person name="Huang E."/>
            <person name="Gao Y."/>
            <person name="Liu J."/>
            <person name="Shao H."/>
            <person name="Ye R."/>
            <person name="Li L."/>
            <person name="Wei W."/>
            <person name="Wang X."/>
            <person name="Wang C."/>
            <person name="Yang T."/>
            <person name="Huo Q."/>
            <person name="Li W."/>
            <person name="Guo W."/>
            <person name="Chen H."/>
            <person name="Zhou L."/>
            <person name="Ni X."/>
            <person name="Tian J."/>
            <person name="Zhou Y."/>
            <person name="Sheng Y."/>
            <person name="Liu T."/>
            <person name="Pan Y."/>
            <person name="Xia L."/>
            <person name="Li J."/>
            <person name="Zhao F."/>
            <person name="Cao W."/>
        </authorList>
    </citation>
    <scope>NUCLEOTIDE SEQUENCE</scope>
    <source>
        <strain evidence="1">Hyas-2018</strain>
    </source>
</reference>
<sequence length="330" mass="36801">MLLAVVLSFPICSILMLVTVSLMPLALTLTNYVCRPYENIIYETADITHISLLDDTMRVIWPWNRRGKWFGNFLAGSTLTICNGGRMLEVIKGDYQDSVNTLAEQTFTVQQLLLSLTVDPRLIFSVDHPELKFFEKMKSQLWDHVDKITEKFILWILRDVNDLVHAEHAGNPPCFAAYKGYEKSLGILCRGIIRNVNAFWTALGFCLWMFLLLGTVSHFLSKYFLRMVNWTYDGSEVESYTSTSSSSSSKSENKDGTSSPKAGAGKEEAKATVPGDHPVAVEPSAGAEPHKETSKEGPKEIQPANALSPGSPSKEQRTLPKWDDTTAASR</sequence>
<comment type="caution">
    <text evidence="1">The sequence shown here is derived from an EMBL/GenBank/DDBJ whole genome shotgun (WGS) entry which is preliminary data.</text>
</comment>
<proteinExistence type="predicted"/>
<evidence type="ECO:0000313" key="2">
    <source>
        <dbReference type="Proteomes" id="UP000821845"/>
    </source>
</evidence>
<dbReference type="Proteomes" id="UP000821845">
    <property type="component" value="Chromosome 3"/>
</dbReference>